<organism evidence="4 5">
    <name type="scientific">Erythranthe guttata</name>
    <name type="common">Yellow monkey flower</name>
    <name type="synonym">Mimulus guttatus</name>
    <dbReference type="NCBI Taxonomy" id="4155"/>
    <lineage>
        <taxon>Eukaryota</taxon>
        <taxon>Viridiplantae</taxon>
        <taxon>Streptophyta</taxon>
        <taxon>Embryophyta</taxon>
        <taxon>Tracheophyta</taxon>
        <taxon>Spermatophyta</taxon>
        <taxon>Magnoliopsida</taxon>
        <taxon>eudicotyledons</taxon>
        <taxon>Gunneridae</taxon>
        <taxon>Pentapetalae</taxon>
        <taxon>asterids</taxon>
        <taxon>lamiids</taxon>
        <taxon>Lamiales</taxon>
        <taxon>Phrymaceae</taxon>
        <taxon>Erythranthe</taxon>
    </lineage>
</organism>
<evidence type="ECO:0000313" key="5">
    <source>
        <dbReference type="Proteomes" id="UP000030748"/>
    </source>
</evidence>
<dbReference type="eggNOG" id="KOG2392">
    <property type="taxonomic scope" value="Eukaryota"/>
</dbReference>
<dbReference type="InterPro" id="IPR036186">
    <property type="entry name" value="Serpin_sf"/>
</dbReference>
<evidence type="ECO:0000259" key="3">
    <source>
        <dbReference type="SMART" id="SM00093"/>
    </source>
</evidence>
<feature type="domain" description="Serpin" evidence="3">
    <location>
        <begin position="16"/>
        <end position="388"/>
    </location>
</feature>
<dbReference type="Proteomes" id="UP000030748">
    <property type="component" value="Unassembled WGS sequence"/>
</dbReference>
<dbReference type="Pfam" id="PF00079">
    <property type="entry name" value="Serpin"/>
    <property type="match status" value="1"/>
</dbReference>
<accession>A0A022QDM3</accession>
<dbReference type="CDD" id="cd02043">
    <property type="entry name" value="serpinP_plants"/>
    <property type="match status" value="1"/>
</dbReference>
<dbReference type="Gene3D" id="2.30.39.10">
    <property type="entry name" value="Alpha-1-antitrypsin, domain 1"/>
    <property type="match status" value="1"/>
</dbReference>
<name>A0A022QDM3_ERYGU</name>
<reference evidence="4 5" key="1">
    <citation type="journal article" date="2013" name="Proc. Natl. Acad. Sci. U.S.A.">
        <title>Fine-scale variation in meiotic recombination in Mimulus inferred from population shotgun sequencing.</title>
        <authorList>
            <person name="Hellsten U."/>
            <person name="Wright K.M."/>
            <person name="Jenkins J."/>
            <person name="Shu S."/>
            <person name="Yuan Y."/>
            <person name="Wessler S.R."/>
            <person name="Schmutz J."/>
            <person name="Willis J.H."/>
            <person name="Rokhsar D.S."/>
        </authorList>
    </citation>
    <scope>NUCLEOTIDE SEQUENCE [LARGE SCALE GENOMIC DNA]</scope>
    <source>
        <strain evidence="5">cv. DUN x IM62</strain>
    </source>
</reference>
<dbReference type="SUPFAM" id="SSF56574">
    <property type="entry name" value="Serpins"/>
    <property type="match status" value="1"/>
</dbReference>
<dbReference type="InterPro" id="IPR023795">
    <property type="entry name" value="Serpin_CS"/>
</dbReference>
<dbReference type="SMART" id="SM00093">
    <property type="entry name" value="SERPIN"/>
    <property type="match status" value="1"/>
</dbReference>
<sequence>MELYRESILNQTDFSFSLAKQLLSTDYKDTNVIFSMLSIHIMLGMIAAGSKGPTRDQMLGFFKSSSIEELNSLLGQHVTKVFADGEPLGGPRLSLVNGIWVDQSLSFKPSYKEIVENGYKAASYRVDFWTRADEVLEEVNKWAENETNGLIKNILGPGSVDASTRLILANAVYFKGMWKETFDASMTKDDEFFLLNGSSIKAPFMTSGERQYMRYFEGFKVLGLPYKQGEDKRKFAMYISLPDAKDGLPSLIEKAGSESGFIEKHLPLRDVEVGNFQIPKFKIEFEFEATKVLKELGMVLPFSSGDLTEMVYSTITTQTANLFVSKFIHKAFVEVNEKGTEAAAVSIVTFDTSLIKDKLDFVADHPFMFVIREDVSGMILFIGQLLEPST</sequence>
<dbReference type="PROSITE" id="PS00284">
    <property type="entry name" value="SERPIN"/>
    <property type="match status" value="1"/>
</dbReference>
<dbReference type="AlphaFoldDB" id="A0A022QDM3"/>
<comment type="similarity">
    <text evidence="1 2">Belongs to the serpin family.</text>
</comment>
<dbReference type="InterPro" id="IPR000215">
    <property type="entry name" value="Serpin_fam"/>
</dbReference>
<dbReference type="PANTHER" id="PTHR11461">
    <property type="entry name" value="SERINE PROTEASE INHIBITOR, SERPIN"/>
    <property type="match status" value="1"/>
</dbReference>
<dbReference type="InterPro" id="IPR023796">
    <property type="entry name" value="Serpin_dom"/>
</dbReference>
<protein>
    <recommendedName>
        <fullName evidence="3">Serpin domain-containing protein</fullName>
    </recommendedName>
</protein>
<dbReference type="MEROPS" id="I04.087"/>
<dbReference type="PANTHER" id="PTHR11461:SF211">
    <property type="entry name" value="GH10112P-RELATED"/>
    <property type="match status" value="1"/>
</dbReference>
<dbReference type="InterPro" id="IPR042178">
    <property type="entry name" value="Serpin_sf_1"/>
</dbReference>
<dbReference type="EMBL" id="KI632002">
    <property type="protein sequence ID" value="EYU25368.1"/>
    <property type="molecule type" value="Genomic_DNA"/>
</dbReference>
<keyword evidence="5" id="KW-1185">Reference proteome</keyword>
<feature type="non-terminal residue" evidence="4">
    <location>
        <position position="390"/>
    </location>
</feature>
<dbReference type="GO" id="GO:0005615">
    <property type="term" value="C:extracellular space"/>
    <property type="evidence" value="ECO:0000318"/>
    <property type="project" value="GO_Central"/>
</dbReference>
<evidence type="ECO:0000256" key="1">
    <source>
        <dbReference type="ARBA" id="ARBA00009500"/>
    </source>
</evidence>
<proteinExistence type="inferred from homology"/>
<gene>
    <name evidence="4" type="ORF">MIMGU_mgv1a021985mg</name>
</gene>
<dbReference type="STRING" id="4155.A0A022QDM3"/>
<dbReference type="InterPro" id="IPR042185">
    <property type="entry name" value="Serpin_sf_2"/>
</dbReference>
<dbReference type="Gene3D" id="3.30.497.10">
    <property type="entry name" value="Antithrombin, subunit I, domain 2"/>
    <property type="match status" value="1"/>
</dbReference>
<dbReference type="GO" id="GO:0004867">
    <property type="term" value="F:serine-type endopeptidase inhibitor activity"/>
    <property type="evidence" value="ECO:0007669"/>
    <property type="project" value="InterPro"/>
</dbReference>
<evidence type="ECO:0000256" key="2">
    <source>
        <dbReference type="RuleBase" id="RU000411"/>
    </source>
</evidence>
<evidence type="ECO:0000313" key="4">
    <source>
        <dbReference type="EMBL" id="EYU25368.1"/>
    </source>
</evidence>